<feature type="domain" description="DNA-directed DNA polymerase family B mitochondria/virus" evidence="9">
    <location>
        <begin position="353"/>
        <end position="536"/>
    </location>
</feature>
<dbReference type="PANTHER" id="PTHR33568">
    <property type="entry name" value="DNA POLYMERASE"/>
    <property type="match status" value="1"/>
</dbReference>
<dbReference type="Gene3D" id="3.40.960.10">
    <property type="entry name" value="VSR Endonuclease"/>
    <property type="match status" value="1"/>
</dbReference>
<keyword evidence="7" id="KW-0238">DNA-binding</keyword>
<dbReference type="Gene3D" id="3.30.420.10">
    <property type="entry name" value="Ribonuclease H-like superfamily/Ribonuclease H"/>
    <property type="match status" value="1"/>
</dbReference>
<dbReference type="Gene3D" id="3.90.1600.10">
    <property type="entry name" value="Palm domain of DNA polymerase"/>
    <property type="match status" value="1"/>
</dbReference>
<comment type="catalytic activity">
    <reaction evidence="8">
        <text>DNA(n) + a 2'-deoxyribonucleoside 5'-triphosphate = DNA(n+1) + diphosphate</text>
        <dbReference type="Rhea" id="RHEA:22508"/>
        <dbReference type="Rhea" id="RHEA-COMP:17339"/>
        <dbReference type="Rhea" id="RHEA-COMP:17340"/>
        <dbReference type="ChEBI" id="CHEBI:33019"/>
        <dbReference type="ChEBI" id="CHEBI:61560"/>
        <dbReference type="ChEBI" id="CHEBI:173112"/>
        <dbReference type="EC" id="2.7.7.7"/>
    </reaction>
</comment>
<dbReference type="InterPro" id="IPR012337">
    <property type="entry name" value="RNaseH-like_sf"/>
</dbReference>
<dbReference type="InterPro" id="IPR004868">
    <property type="entry name" value="DNA-dir_DNA_pol_B_mt/vir"/>
</dbReference>
<evidence type="ECO:0000256" key="2">
    <source>
        <dbReference type="ARBA" id="ARBA00012417"/>
    </source>
</evidence>
<name>A0A096LWL8_POEFO</name>
<reference evidence="10" key="2">
    <citation type="submission" date="2025-08" db="UniProtKB">
        <authorList>
            <consortium name="Ensembl"/>
        </authorList>
    </citation>
    <scope>IDENTIFICATION</scope>
</reference>
<proteinExistence type="inferred from homology"/>
<sequence length="1009" mass="116306">FMDFLDELVQSNAELPSHGDLEFVLQIVRDPSGGVKRKATKTSACELINKKRRHLYIAQNSDNKLCFAISLAHVYNNSFTDSEALQQAKQWQHDAGLTEQTPVTFTDVAKFENLLQRKIVVFYKNSKNPVLSKFETDFRDRTNACLLLLHDQHYFGIKNPKGFFGSKHFCQHCFSGYDNPSTHLCGGYCQICRKAPCIGKEYDPVYCGGCNRSCHNSLCYNKHKEPNFKPRAEIFASECKTTKMCALCKRIYHVPITKQEKGHVCGTKCTICGEKIAPGSPIAISDHLCYIQPLAKSNQLDDKIVFYDFESYFDQNGVHVLFLVCAKTLKGDSWFSYGLDCARKFILHYRKPMFKNYVFIVHNARAYDNYLLLSAMTELGISPRIIMTGSKIIFIDSLSFLAMKLSQMPKALGFNDQSKGFFPHLFSSRENLHYVGPFPSKEYYSVDRMTPSQQHEFNDWYQDASKENFDFAKQAVHYCRNDVEILHQACVKFRQYFEETNVDPFKCITIASASMKVFLTNFLQPKMLAIPSPMDYRNSSNTFSNAGIQWLEWIMFDRNIFIEHALNAGERKIGPYFADGFSVVSGMPTVFSFHGCFWHACYQCFILNEKCPLRDVTFEQIRAASDERRILQSKFGVRLEIVWEHEWAEMKRSDQRVINFLKKMNPPEPLVPRDALFEGRTSVFKLRHTAAADETVQYVDFTSLYPYVNSRFPLRSGYRVEKITEVKGKQEASGYPAEAVDEESKEKYVRDYKLHQGIQLDPDKIAFNPAKRFLFKNLLNAFWGKYCQRDSLTQTVIVSDPDEFFRFLFSGKYTVEYFHFLTPDACLLLWNYNKKCVIRPGKVNNVFIGAFTTAYARLKLLSCMEPLQERVLYVDTDSLIYVLKQGQAPLKLGNYLGDLTDELGGDSIQEFVSTGPKSYAYQTKNERKIKIITHTTECSQTVNFDSIKELVEGYLTGGSRDGLIQVPQHTIRRDKRGFVLKNATFQKKFRVVYDKRRLYPDGTTLPFGY</sequence>
<reference evidence="10" key="3">
    <citation type="submission" date="2025-09" db="UniProtKB">
        <authorList>
            <consortium name="Ensembl"/>
        </authorList>
    </citation>
    <scope>IDENTIFICATION</scope>
</reference>
<dbReference type="GO" id="GO:0006260">
    <property type="term" value="P:DNA replication"/>
    <property type="evidence" value="ECO:0007669"/>
    <property type="project" value="UniProtKB-KW"/>
</dbReference>
<dbReference type="EC" id="2.7.7.7" evidence="2"/>
<dbReference type="AlphaFoldDB" id="A0A096LWL8"/>
<evidence type="ECO:0000256" key="1">
    <source>
        <dbReference type="ARBA" id="ARBA00005755"/>
    </source>
</evidence>
<dbReference type="SUPFAM" id="SSF53098">
    <property type="entry name" value="Ribonuclease H-like"/>
    <property type="match status" value="1"/>
</dbReference>
<dbReference type="SUPFAM" id="SSF56672">
    <property type="entry name" value="DNA/RNA polymerases"/>
    <property type="match status" value="1"/>
</dbReference>
<dbReference type="GeneTree" id="ENSGT00940000170551"/>
<evidence type="ECO:0000256" key="3">
    <source>
        <dbReference type="ARBA" id="ARBA00022679"/>
    </source>
</evidence>
<keyword evidence="4" id="KW-0548">Nucleotidyltransferase</keyword>
<dbReference type="Pfam" id="PF03175">
    <property type="entry name" value="DNA_pol_B_2"/>
    <property type="match status" value="1"/>
</dbReference>
<dbReference type="OMA" id="FFHESEC"/>
<dbReference type="InterPro" id="IPR036397">
    <property type="entry name" value="RNaseH_sf"/>
</dbReference>
<reference evidence="11" key="1">
    <citation type="submission" date="2013-10" db="EMBL/GenBank/DDBJ databases">
        <authorList>
            <person name="Schartl M."/>
            <person name="Warren W."/>
        </authorList>
    </citation>
    <scope>NUCLEOTIDE SEQUENCE [LARGE SCALE GENOMIC DNA]</scope>
    <source>
        <strain evidence="11">female</strain>
    </source>
</reference>
<evidence type="ECO:0000256" key="8">
    <source>
        <dbReference type="ARBA" id="ARBA00049244"/>
    </source>
</evidence>
<organism evidence="10 11">
    <name type="scientific">Poecilia formosa</name>
    <name type="common">Amazon molly</name>
    <name type="synonym">Limia formosa</name>
    <dbReference type="NCBI Taxonomy" id="48698"/>
    <lineage>
        <taxon>Eukaryota</taxon>
        <taxon>Metazoa</taxon>
        <taxon>Chordata</taxon>
        <taxon>Craniata</taxon>
        <taxon>Vertebrata</taxon>
        <taxon>Euteleostomi</taxon>
        <taxon>Actinopterygii</taxon>
        <taxon>Neopterygii</taxon>
        <taxon>Teleostei</taxon>
        <taxon>Neoteleostei</taxon>
        <taxon>Acanthomorphata</taxon>
        <taxon>Ovalentaria</taxon>
        <taxon>Atherinomorphae</taxon>
        <taxon>Cyprinodontiformes</taxon>
        <taxon>Poeciliidae</taxon>
        <taxon>Poeciliinae</taxon>
        <taxon>Poecilia</taxon>
    </lineage>
</organism>
<dbReference type="STRING" id="48698.ENSPFOP00000023559"/>
<evidence type="ECO:0000256" key="4">
    <source>
        <dbReference type="ARBA" id="ARBA00022695"/>
    </source>
</evidence>
<evidence type="ECO:0000313" key="11">
    <source>
        <dbReference type="Proteomes" id="UP000028760"/>
    </source>
</evidence>
<keyword evidence="3" id="KW-0808">Transferase</keyword>
<keyword evidence="11" id="KW-1185">Reference proteome</keyword>
<dbReference type="InterPro" id="IPR023211">
    <property type="entry name" value="DNA_pol_palm_dom_sf"/>
</dbReference>
<evidence type="ECO:0000256" key="5">
    <source>
        <dbReference type="ARBA" id="ARBA00022705"/>
    </source>
</evidence>
<dbReference type="EMBL" id="AYCK01017683">
    <property type="status" value="NOT_ANNOTATED_CDS"/>
    <property type="molecule type" value="Genomic_DNA"/>
</dbReference>
<dbReference type="PANTHER" id="PTHR33568:SF3">
    <property type="entry name" value="DNA-DIRECTED DNA POLYMERASE"/>
    <property type="match status" value="1"/>
</dbReference>
<dbReference type="InterPro" id="IPR043502">
    <property type="entry name" value="DNA/RNA_pol_sf"/>
</dbReference>
<dbReference type="eggNOG" id="ENOG502QQ9V">
    <property type="taxonomic scope" value="Eukaryota"/>
</dbReference>
<dbReference type="GO" id="GO:0003887">
    <property type="term" value="F:DNA-directed DNA polymerase activity"/>
    <property type="evidence" value="ECO:0007669"/>
    <property type="project" value="UniProtKB-KW"/>
</dbReference>
<evidence type="ECO:0000256" key="7">
    <source>
        <dbReference type="ARBA" id="ARBA00023125"/>
    </source>
</evidence>
<keyword evidence="5" id="KW-0235">DNA replication</keyword>
<accession>A0A096LWL8</accession>
<dbReference type="Proteomes" id="UP000028760">
    <property type="component" value="Unassembled WGS sequence"/>
</dbReference>
<dbReference type="GO" id="GO:0003677">
    <property type="term" value="F:DNA binding"/>
    <property type="evidence" value="ECO:0007669"/>
    <property type="project" value="UniProtKB-KW"/>
</dbReference>
<dbReference type="GO" id="GO:0000166">
    <property type="term" value="F:nucleotide binding"/>
    <property type="evidence" value="ECO:0007669"/>
    <property type="project" value="InterPro"/>
</dbReference>
<keyword evidence="6" id="KW-0239">DNA-directed DNA polymerase</keyword>
<evidence type="ECO:0000256" key="6">
    <source>
        <dbReference type="ARBA" id="ARBA00022932"/>
    </source>
</evidence>
<evidence type="ECO:0000259" key="9">
    <source>
        <dbReference type="Pfam" id="PF03175"/>
    </source>
</evidence>
<dbReference type="Ensembl" id="ENSPFOT00000028922.1">
    <property type="protein sequence ID" value="ENSPFOP00000023559.1"/>
    <property type="gene ID" value="ENSPFOG00000024554.1"/>
</dbReference>
<evidence type="ECO:0000313" key="10">
    <source>
        <dbReference type="Ensembl" id="ENSPFOP00000023559.1"/>
    </source>
</evidence>
<comment type="similarity">
    <text evidence="1">Belongs to the DNA polymerase type-B family.</text>
</comment>
<protein>
    <recommendedName>
        <fullName evidence="2">DNA-directed DNA polymerase</fullName>
        <ecNumber evidence="2">2.7.7.7</ecNumber>
    </recommendedName>
</protein>